<evidence type="ECO:0000256" key="3">
    <source>
        <dbReference type="ARBA" id="ARBA00022692"/>
    </source>
</evidence>
<feature type="transmembrane region" description="Helical" evidence="6">
    <location>
        <begin position="318"/>
        <end position="342"/>
    </location>
</feature>
<proteinExistence type="predicted"/>
<feature type="transmembrane region" description="Helical" evidence="6">
    <location>
        <begin position="409"/>
        <end position="428"/>
    </location>
</feature>
<dbReference type="RefSeq" id="WP_055218734.1">
    <property type="nucleotide sequence ID" value="NZ_CZBI01000003.1"/>
</dbReference>
<feature type="transmembrane region" description="Helical" evidence="6">
    <location>
        <begin position="52"/>
        <end position="74"/>
    </location>
</feature>
<evidence type="ECO:0000256" key="4">
    <source>
        <dbReference type="ARBA" id="ARBA00022989"/>
    </source>
</evidence>
<dbReference type="AlphaFoldDB" id="A0A174SEG8"/>
<evidence type="ECO:0000313" key="8">
    <source>
        <dbReference type="Proteomes" id="UP000095541"/>
    </source>
</evidence>
<dbReference type="Pfam" id="PF01943">
    <property type="entry name" value="Polysacc_synt"/>
    <property type="match status" value="1"/>
</dbReference>
<reference evidence="7 8" key="1">
    <citation type="submission" date="2015-09" db="EMBL/GenBank/DDBJ databases">
        <authorList>
            <consortium name="Pathogen Informatics"/>
        </authorList>
    </citation>
    <scope>NUCLEOTIDE SEQUENCE [LARGE SCALE GENOMIC DNA]</scope>
    <source>
        <strain evidence="7 8">2789STDY5834945</strain>
    </source>
</reference>
<dbReference type="InterPro" id="IPR050833">
    <property type="entry name" value="Poly_Biosynth_Transport"/>
</dbReference>
<feature type="transmembrane region" description="Helical" evidence="6">
    <location>
        <begin position="128"/>
        <end position="150"/>
    </location>
</feature>
<evidence type="ECO:0000256" key="5">
    <source>
        <dbReference type="ARBA" id="ARBA00023136"/>
    </source>
</evidence>
<evidence type="ECO:0000256" key="1">
    <source>
        <dbReference type="ARBA" id="ARBA00004651"/>
    </source>
</evidence>
<evidence type="ECO:0000313" key="7">
    <source>
        <dbReference type="EMBL" id="CUP94986.1"/>
    </source>
</evidence>
<keyword evidence="5 6" id="KW-0472">Membrane</keyword>
<feature type="transmembrane region" description="Helical" evidence="6">
    <location>
        <begin position="382"/>
        <end position="403"/>
    </location>
</feature>
<protein>
    <submittedName>
        <fullName evidence="7">Multi antimicrobial extrusion protein MatE</fullName>
    </submittedName>
</protein>
<dbReference type="InterPro" id="IPR002797">
    <property type="entry name" value="Polysacc_synth"/>
</dbReference>
<dbReference type="PANTHER" id="PTHR30250">
    <property type="entry name" value="PST FAMILY PREDICTED COLANIC ACID TRANSPORTER"/>
    <property type="match status" value="1"/>
</dbReference>
<organism evidence="7 8">
    <name type="scientific">Bacteroides thetaiotaomicron</name>
    <dbReference type="NCBI Taxonomy" id="818"/>
    <lineage>
        <taxon>Bacteria</taxon>
        <taxon>Pseudomonadati</taxon>
        <taxon>Bacteroidota</taxon>
        <taxon>Bacteroidia</taxon>
        <taxon>Bacteroidales</taxon>
        <taxon>Bacteroidaceae</taxon>
        <taxon>Bacteroides</taxon>
    </lineage>
</organism>
<feature type="transmembrane region" description="Helical" evidence="6">
    <location>
        <begin position="470"/>
        <end position="492"/>
    </location>
</feature>
<comment type="subcellular location">
    <subcellularLocation>
        <location evidence="1">Cell membrane</location>
        <topology evidence="1">Multi-pass membrane protein</topology>
    </subcellularLocation>
</comment>
<dbReference type="PANTHER" id="PTHR30250:SF26">
    <property type="entry name" value="PSMA PROTEIN"/>
    <property type="match status" value="1"/>
</dbReference>
<accession>A0A174SEG8</accession>
<dbReference type="EMBL" id="CZBI01000003">
    <property type="protein sequence ID" value="CUP94986.1"/>
    <property type="molecule type" value="Genomic_DNA"/>
</dbReference>
<dbReference type="GO" id="GO:0005886">
    <property type="term" value="C:plasma membrane"/>
    <property type="evidence" value="ECO:0007669"/>
    <property type="project" value="UniProtKB-SubCell"/>
</dbReference>
<keyword evidence="3 6" id="KW-0812">Transmembrane</keyword>
<feature type="transmembrane region" description="Helical" evidence="6">
    <location>
        <begin position="348"/>
        <end position="370"/>
    </location>
</feature>
<sequence>MAAAQSENIKRIAKNTLLLYIRMLFGMLVSLYTSRVILNTLGVEDYGIYNVVGGVVAMFSIISNSLSVAVSRFLTFELGTGNRNKLQRIFSASLIIHIALAIIILVTAESIGVWFLNTRMNIPTDRIYAANWVLQCSILSFMFNLISVPYNALIVAHERMKVFAYIGIMDVLLRLCVVLSLAYMFDDSDKLITYSLMLVCVGLFLQVVYVIYCRKHFEECHFQRTMDRTLLKEMTGFAGWNFIGASSSILKEQGVNIVLNIFGGPSLNAAKGIASQVNSAVSGFVSNFMTALNPQITKLYAVGEYGNMASLIYRGARFSFYVLLFLSLPIILNTNYVLMLWLNIVPEHVVSFVRLVLISAMCESISNPLITAMLATGNIRNYQIIVGGLQMMNLPISYVLLRMGLFPEVVLIVAIVISLCCLFARLILLRGMINLSARSYLLHVLGNVLVVSMLSLVLPLVISGYLKKDFIGFLLSCFASMVSTGIVVYYIGCTSRERLFIKEKIAAMKYRIIGNDKTGK</sequence>
<dbReference type="Proteomes" id="UP000095541">
    <property type="component" value="Unassembled WGS sequence"/>
</dbReference>
<name>A0A174SEG8_BACT4</name>
<evidence type="ECO:0000256" key="2">
    <source>
        <dbReference type="ARBA" id="ARBA00022475"/>
    </source>
</evidence>
<feature type="transmembrane region" description="Helical" evidence="6">
    <location>
        <begin position="162"/>
        <end position="185"/>
    </location>
</feature>
<feature type="transmembrane region" description="Helical" evidence="6">
    <location>
        <begin position="440"/>
        <end position="464"/>
    </location>
</feature>
<keyword evidence="2" id="KW-1003">Cell membrane</keyword>
<feature type="transmembrane region" description="Helical" evidence="6">
    <location>
        <begin position="94"/>
        <end position="116"/>
    </location>
</feature>
<feature type="transmembrane region" description="Helical" evidence="6">
    <location>
        <begin position="191"/>
        <end position="212"/>
    </location>
</feature>
<feature type="transmembrane region" description="Helical" evidence="6">
    <location>
        <begin position="12"/>
        <end position="32"/>
    </location>
</feature>
<gene>
    <name evidence="7" type="ORF">ERS852557_02207</name>
</gene>
<keyword evidence="4 6" id="KW-1133">Transmembrane helix</keyword>
<evidence type="ECO:0000256" key="6">
    <source>
        <dbReference type="SAM" id="Phobius"/>
    </source>
</evidence>